<reference key="2">
    <citation type="submission" date="2011-03" db="EMBL/GenBank/DDBJ databases">
        <title>Complete genome sequence of the thermoacidophilic crenarchaeon Thermoproteus uzoniensis 768-20.</title>
        <authorList>
            <person name="Mardanov A.V."/>
            <person name="Gumerov V.M."/>
            <person name="Beletsky A.V."/>
            <person name="Prokofeva M.I."/>
            <person name="Bonch-Osmolovskaya E.A."/>
            <person name="Ravin N.V."/>
            <person name="Skryabin K.G."/>
        </authorList>
    </citation>
    <scope>NUCLEOTIDE SEQUENCE</scope>
    <source>
        <strain>768-20</strain>
    </source>
</reference>
<dbReference type="eggNOG" id="arCOG05687">
    <property type="taxonomic scope" value="Archaea"/>
</dbReference>
<proteinExistence type="predicted"/>
<evidence type="ECO:0000313" key="1">
    <source>
        <dbReference type="EMBL" id="AEA12824.1"/>
    </source>
</evidence>
<dbReference type="HOGENOM" id="CLU_2044539_0_0_2"/>
<dbReference type="OrthoDB" id="27424at2157"/>
<dbReference type="Proteomes" id="UP000008138">
    <property type="component" value="Chromosome"/>
</dbReference>
<protein>
    <submittedName>
        <fullName evidence="1">Uncharacterized protein</fullName>
    </submittedName>
</protein>
<sequence length="120" mass="13393">MNLEEVVLAILSKFGVLDLKSIIAVMVLLREEAKIDEIPPPGRRLNMPQLLPVIEGLVGKGYVAVYQEFGSSTVKYTLTKLGSEAAAKIQIKGLDELAKKYQFQLVPLAFVAVLRYPQYW</sequence>
<dbReference type="AlphaFoldDB" id="F2L188"/>
<evidence type="ECO:0000313" key="2">
    <source>
        <dbReference type="Proteomes" id="UP000008138"/>
    </source>
</evidence>
<name>F2L188_THEU7</name>
<keyword evidence="2" id="KW-1185">Reference proteome</keyword>
<dbReference type="RefSeq" id="WP_013680160.1">
    <property type="nucleotide sequence ID" value="NC_015315.1"/>
</dbReference>
<accession>F2L188</accession>
<gene>
    <name evidence="1" type="ordered locus">TUZN_1348</name>
</gene>
<organism evidence="1 2">
    <name type="scientific">Thermoproteus uzoniensis (strain 768-20)</name>
    <dbReference type="NCBI Taxonomy" id="999630"/>
    <lineage>
        <taxon>Archaea</taxon>
        <taxon>Thermoproteota</taxon>
        <taxon>Thermoprotei</taxon>
        <taxon>Thermoproteales</taxon>
        <taxon>Thermoproteaceae</taxon>
        <taxon>Thermoproteus</taxon>
    </lineage>
</organism>
<dbReference type="EMBL" id="CP002590">
    <property type="protein sequence ID" value="AEA12824.1"/>
    <property type="molecule type" value="Genomic_DNA"/>
</dbReference>
<dbReference type="STRING" id="999630.TUZN_1348"/>
<dbReference type="GeneID" id="10360875"/>
<reference evidence="1 2" key="1">
    <citation type="journal article" date="2011" name="J. Bacteriol.">
        <title>Complete genome sequence of the thermoacidophilic crenarchaeon Thermoproteus uzoniensis 768-20.</title>
        <authorList>
            <person name="Mardanov A.V."/>
            <person name="Gumerov V.M."/>
            <person name="Beletsky A.V."/>
            <person name="Prokofeva M.I."/>
            <person name="Bonch-Osmolovskaya E.A."/>
            <person name="Ravin N.V."/>
            <person name="Skryabin K.G."/>
        </authorList>
    </citation>
    <scope>NUCLEOTIDE SEQUENCE [LARGE SCALE GENOMIC DNA]</scope>
    <source>
        <strain evidence="1 2">768-20</strain>
    </source>
</reference>
<dbReference type="KEGG" id="tuz:TUZN_1348"/>